<dbReference type="SUPFAM" id="SSF54211">
    <property type="entry name" value="Ribosomal protein S5 domain 2-like"/>
    <property type="match status" value="1"/>
</dbReference>
<dbReference type="Gene3D" id="3.30.230.70">
    <property type="entry name" value="GHMP Kinase, N-terminal domain"/>
    <property type="match status" value="1"/>
</dbReference>
<dbReference type="InterPro" id="IPR050080">
    <property type="entry name" value="RNase_PH"/>
</dbReference>
<dbReference type="PANTHER" id="PTHR11953:SF0">
    <property type="entry name" value="EXOSOME COMPLEX COMPONENT RRP41"/>
    <property type="match status" value="1"/>
</dbReference>
<dbReference type="Proteomes" id="UP000316726">
    <property type="component" value="Chromosome 17"/>
</dbReference>
<dbReference type="GO" id="GO:0003723">
    <property type="term" value="F:RNA binding"/>
    <property type="evidence" value="ECO:0007669"/>
    <property type="project" value="TreeGrafter"/>
</dbReference>
<keyword evidence="4" id="KW-1185">Reference proteome</keyword>
<dbReference type="SUPFAM" id="SSF55666">
    <property type="entry name" value="Ribonuclease PH domain 2-like"/>
    <property type="match status" value="1"/>
</dbReference>
<dbReference type="PANTHER" id="PTHR11953">
    <property type="entry name" value="EXOSOME COMPLEX COMPONENT"/>
    <property type="match status" value="1"/>
</dbReference>
<reference evidence="3 4" key="1">
    <citation type="submission" date="2018-07" db="EMBL/GenBank/DDBJ databases">
        <title>The complete nuclear genome of the prasinophyte Chloropicon primus (CCMP1205).</title>
        <authorList>
            <person name="Pombert J.-F."/>
            <person name="Otis C."/>
            <person name="Turmel M."/>
            <person name="Lemieux C."/>
        </authorList>
    </citation>
    <scope>NUCLEOTIDE SEQUENCE [LARGE SCALE GENOMIC DNA]</scope>
    <source>
        <strain evidence="3 4">CCMP1205</strain>
    </source>
</reference>
<dbReference type="AlphaFoldDB" id="A0A5B8MXY3"/>
<protein>
    <submittedName>
        <fullName evidence="3">Exosome complex protein</fullName>
    </submittedName>
</protein>
<accession>A0A5B8MXY3</accession>
<dbReference type="GO" id="GO:0071051">
    <property type="term" value="P:poly(A)-dependent snoRNA 3'-end processing"/>
    <property type="evidence" value="ECO:0007669"/>
    <property type="project" value="TreeGrafter"/>
</dbReference>
<dbReference type="GO" id="GO:0034475">
    <property type="term" value="P:U4 snRNA 3'-end processing"/>
    <property type="evidence" value="ECO:0007669"/>
    <property type="project" value="TreeGrafter"/>
</dbReference>
<organism evidence="3 4">
    <name type="scientific">Chloropicon primus</name>
    <dbReference type="NCBI Taxonomy" id="1764295"/>
    <lineage>
        <taxon>Eukaryota</taxon>
        <taxon>Viridiplantae</taxon>
        <taxon>Chlorophyta</taxon>
        <taxon>Chloropicophyceae</taxon>
        <taxon>Chloropicales</taxon>
        <taxon>Chloropicaceae</taxon>
        <taxon>Chloropicon</taxon>
    </lineage>
</organism>
<dbReference type="OrthoDB" id="27298at2759"/>
<comment type="similarity">
    <text evidence="1">Belongs to the RNase PH family.</text>
</comment>
<dbReference type="GO" id="GO:0000176">
    <property type="term" value="C:nuclear exosome (RNase complex)"/>
    <property type="evidence" value="ECO:0007669"/>
    <property type="project" value="TreeGrafter"/>
</dbReference>
<sequence>MASGSVGGVLGGDLRQDGRKWNELRRLTCDLDVVKGADGSAMFMMGRTKVLASCNVVPMSTSKLKRSGVTGNRGGGGGGSAPVVELRVSWAPFAMQERRERGRTDRFIVDLENALRCTVQTMLNSSSSTTTRTKSSSSFSAMGSTSEVQIKVVVLTADGGVKSCCVNAVTCAVGMANLACGNFVVSCGCTAQPIGKTLREARMLQAQGAGEGQKFLLDPNSTEINKHMELSLAVTVSGERHHHQDVVSVMCDSKMTPEDLEETVDISSEGCKAIGKFVRKTLMEYMSKVATVSLH</sequence>
<dbReference type="GO" id="GO:0005730">
    <property type="term" value="C:nucleolus"/>
    <property type="evidence" value="ECO:0007669"/>
    <property type="project" value="TreeGrafter"/>
</dbReference>
<dbReference type="InterPro" id="IPR020568">
    <property type="entry name" value="Ribosomal_Su5_D2-typ_SF"/>
</dbReference>
<evidence type="ECO:0000313" key="3">
    <source>
        <dbReference type="EMBL" id="QDZ25459.1"/>
    </source>
</evidence>
<proteinExistence type="inferred from homology"/>
<name>A0A5B8MXY3_9CHLO</name>
<evidence type="ECO:0000259" key="2">
    <source>
        <dbReference type="Pfam" id="PF01138"/>
    </source>
</evidence>
<evidence type="ECO:0000256" key="1">
    <source>
        <dbReference type="ARBA" id="ARBA00006678"/>
    </source>
</evidence>
<dbReference type="GO" id="GO:0071028">
    <property type="term" value="P:nuclear mRNA surveillance"/>
    <property type="evidence" value="ECO:0007669"/>
    <property type="project" value="TreeGrafter"/>
</dbReference>
<dbReference type="EMBL" id="CP031050">
    <property type="protein sequence ID" value="QDZ25459.1"/>
    <property type="molecule type" value="Genomic_DNA"/>
</dbReference>
<gene>
    <name evidence="3" type="ORF">A3770_17p79770</name>
</gene>
<dbReference type="GO" id="GO:0016075">
    <property type="term" value="P:rRNA catabolic process"/>
    <property type="evidence" value="ECO:0007669"/>
    <property type="project" value="TreeGrafter"/>
</dbReference>
<dbReference type="STRING" id="1764295.A0A5B8MXY3"/>
<dbReference type="GO" id="GO:0000177">
    <property type="term" value="C:cytoplasmic exosome (RNase complex)"/>
    <property type="evidence" value="ECO:0007669"/>
    <property type="project" value="TreeGrafter"/>
</dbReference>
<evidence type="ECO:0000313" key="4">
    <source>
        <dbReference type="Proteomes" id="UP000316726"/>
    </source>
</evidence>
<dbReference type="InterPro" id="IPR027408">
    <property type="entry name" value="PNPase/RNase_PH_dom_sf"/>
</dbReference>
<dbReference type="InterPro" id="IPR036345">
    <property type="entry name" value="ExoRNase_PH_dom2_sf"/>
</dbReference>
<dbReference type="Pfam" id="PF01138">
    <property type="entry name" value="RNase_PH"/>
    <property type="match status" value="1"/>
</dbReference>
<feature type="domain" description="Exoribonuclease phosphorolytic" evidence="2">
    <location>
        <begin position="23"/>
        <end position="176"/>
    </location>
</feature>
<dbReference type="InterPro" id="IPR001247">
    <property type="entry name" value="ExoRNase_PH_dom1"/>
</dbReference>